<dbReference type="PANTHER" id="PTHR30290">
    <property type="entry name" value="PERIPLASMIC BINDING COMPONENT OF ABC TRANSPORTER"/>
    <property type="match status" value="1"/>
</dbReference>
<evidence type="ECO:0000259" key="3">
    <source>
        <dbReference type="Pfam" id="PF00496"/>
    </source>
</evidence>
<dbReference type="Gene3D" id="3.40.190.10">
    <property type="entry name" value="Periplasmic binding protein-like II"/>
    <property type="match status" value="1"/>
</dbReference>
<evidence type="ECO:0000256" key="2">
    <source>
        <dbReference type="SAM" id="SignalP"/>
    </source>
</evidence>
<feature type="signal peptide" evidence="2">
    <location>
        <begin position="1"/>
        <end position="43"/>
    </location>
</feature>
<dbReference type="InterPro" id="IPR039424">
    <property type="entry name" value="SBP_5"/>
</dbReference>
<dbReference type="InterPro" id="IPR030678">
    <property type="entry name" value="Peptide/Ni-bd"/>
</dbReference>
<name>Q1EQF0_STRKN</name>
<evidence type="ECO:0000256" key="1">
    <source>
        <dbReference type="ARBA" id="ARBA00022729"/>
    </source>
</evidence>
<organism evidence="4">
    <name type="scientific">Streptomyces kanamyceticus</name>
    <dbReference type="NCBI Taxonomy" id="1967"/>
    <lineage>
        <taxon>Bacteria</taxon>
        <taxon>Bacillati</taxon>
        <taxon>Actinomycetota</taxon>
        <taxon>Actinomycetes</taxon>
        <taxon>Kitasatosporales</taxon>
        <taxon>Streptomycetaceae</taxon>
        <taxon>Streptomyces</taxon>
    </lineage>
</organism>
<dbReference type="Gene3D" id="3.90.76.10">
    <property type="entry name" value="Dipeptide-binding Protein, Domain 1"/>
    <property type="match status" value="1"/>
</dbReference>
<protein>
    <submittedName>
        <fullName evidence="4">Putative ABC transporter solute binding lipoprotein</fullName>
    </submittedName>
</protein>
<dbReference type="SUPFAM" id="SSF53850">
    <property type="entry name" value="Periplasmic binding protein-like II"/>
    <property type="match status" value="1"/>
</dbReference>
<dbReference type="InterPro" id="IPR000914">
    <property type="entry name" value="SBP_5_dom"/>
</dbReference>
<dbReference type="AlphaFoldDB" id="Q1EQF0"/>
<dbReference type="CDD" id="cd00995">
    <property type="entry name" value="PBP2_NikA_DppA_OppA_like"/>
    <property type="match status" value="1"/>
</dbReference>
<dbReference type="EMBL" id="AB254080">
    <property type="protein sequence ID" value="BAE95570.1"/>
    <property type="molecule type" value="Genomic_DNA"/>
</dbReference>
<dbReference type="GO" id="GO:1904680">
    <property type="term" value="F:peptide transmembrane transporter activity"/>
    <property type="evidence" value="ECO:0007669"/>
    <property type="project" value="TreeGrafter"/>
</dbReference>
<keyword evidence="4" id="KW-0449">Lipoprotein</keyword>
<dbReference type="Gene3D" id="3.10.105.10">
    <property type="entry name" value="Dipeptide-binding Protein, Domain 3"/>
    <property type="match status" value="1"/>
</dbReference>
<proteinExistence type="predicted"/>
<accession>Q1EQF0</accession>
<sequence length="561" mass="59907">MSAPMTTPPRGKTLSCRAARRGRIRIRRLAAAAAALASLVALAACAGPPRNASGIDFALSASTPRAKGDIDSFTWALYAEPPTLDYTVAFDYPQNMVLSNVCESLLRWTPELTTEPGLARRASHPDRTTWVYDLRSGVRFHDGRTMTADDVVFSLDRQRDPDNAAAWAQVFQNVSSVRKTGPLQVTVRLKKPDSQFPQYMASAAGVVASKAGVEAAGKDYGTSGGLACTGPFALGTWNKGQSIELDRFDGYWGRRAKAGKVVFSFLPDASARTNALLSGDADGGYLIPTESYARLRGSGVGKLYFGEGLSTVNVAITNMKGALGDLRVRRALSLALDRAGFVQVGLGGAGTPTGALTTRAAWAGAPERTRKRAFDGARPGAPDLARAKALIKKAGATGKSLTIATSSVGQDVSLLATAVQDAGTRIGLDIRLKSIAPNAFTALFTDPGAREGIDMFPLTYYDSITDPLDFLTNFKTGAYLNFAGRGDKAYDELVERATAVDDPERRLAIEARIHRRANGQLPWIPVAEWPTAVFLNKRITGAPTSIAYMYYPWAADVGAAR</sequence>
<keyword evidence="1 2" id="KW-0732">Signal</keyword>
<evidence type="ECO:0000313" key="4">
    <source>
        <dbReference type="EMBL" id="BAE95570.1"/>
    </source>
</evidence>
<dbReference type="PANTHER" id="PTHR30290:SF38">
    <property type="entry name" value="D,D-DIPEPTIDE-BINDING PERIPLASMIC PROTEIN DDPA-RELATED"/>
    <property type="match status" value="1"/>
</dbReference>
<dbReference type="GO" id="GO:0043190">
    <property type="term" value="C:ATP-binding cassette (ABC) transporter complex"/>
    <property type="evidence" value="ECO:0007669"/>
    <property type="project" value="InterPro"/>
</dbReference>
<reference evidence="4" key="1">
    <citation type="journal article" date="2006" name="Proc. Natl. Acad. Sci. U.S.A.">
        <title>Amplification of the entire kanamycin biosynthetic gene cluster during empirical strain improvement of Streptomyces kanamyceticus.</title>
        <authorList>
            <person name="Yanai K."/>
            <person name="Murakami T."/>
            <person name="Bibb M."/>
        </authorList>
    </citation>
    <scope>NUCLEOTIDE SEQUENCE</scope>
    <source>
        <strain evidence="4">NBRC 13414</strain>
    </source>
</reference>
<dbReference type="GO" id="GO:0015833">
    <property type="term" value="P:peptide transport"/>
    <property type="evidence" value="ECO:0007669"/>
    <property type="project" value="TreeGrafter"/>
</dbReference>
<dbReference type="PIRSF" id="PIRSF002741">
    <property type="entry name" value="MppA"/>
    <property type="match status" value="1"/>
</dbReference>
<dbReference type="GO" id="GO:0042597">
    <property type="term" value="C:periplasmic space"/>
    <property type="evidence" value="ECO:0007669"/>
    <property type="project" value="UniProtKB-ARBA"/>
</dbReference>
<feature type="chain" id="PRO_5039623612" evidence="2">
    <location>
        <begin position="44"/>
        <end position="561"/>
    </location>
</feature>
<dbReference type="Pfam" id="PF00496">
    <property type="entry name" value="SBP_bac_5"/>
    <property type="match status" value="1"/>
</dbReference>
<feature type="domain" description="Solute-binding protein family 5" evidence="3">
    <location>
        <begin position="115"/>
        <end position="477"/>
    </location>
</feature>